<dbReference type="AlphaFoldDB" id="A0A8S1N4W0"/>
<keyword evidence="2" id="KW-1185">Reference proteome</keyword>
<comment type="caution">
    <text evidence="1">The sequence shown here is derived from an EMBL/GenBank/DDBJ whole genome shotgun (WGS) entry which is preliminary data.</text>
</comment>
<dbReference type="OrthoDB" id="299529at2759"/>
<name>A0A8S1N4W0_9CILI</name>
<evidence type="ECO:0000313" key="2">
    <source>
        <dbReference type="Proteomes" id="UP000692954"/>
    </source>
</evidence>
<reference evidence="1" key="1">
    <citation type="submission" date="2021-01" db="EMBL/GenBank/DDBJ databases">
        <authorList>
            <consortium name="Genoscope - CEA"/>
            <person name="William W."/>
        </authorList>
    </citation>
    <scope>NUCLEOTIDE SEQUENCE</scope>
</reference>
<protein>
    <submittedName>
        <fullName evidence="1">Uncharacterized protein</fullName>
    </submittedName>
</protein>
<evidence type="ECO:0000313" key="1">
    <source>
        <dbReference type="EMBL" id="CAD8086179.1"/>
    </source>
</evidence>
<dbReference type="EMBL" id="CAJJDN010000049">
    <property type="protein sequence ID" value="CAD8086179.1"/>
    <property type="molecule type" value="Genomic_DNA"/>
</dbReference>
<gene>
    <name evidence="1" type="ORF">PSON_ATCC_30995.1.T0490233</name>
</gene>
<organism evidence="1 2">
    <name type="scientific">Paramecium sonneborni</name>
    <dbReference type="NCBI Taxonomy" id="65129"/>
    <lineage>
        <taxon>Eukaryota</taxon>
        <taxon>Sar</taxon>
        <taxon>Alveolata</taxon>
        <taxon>Ciliophora</taxon>
        <taxon>Intramacronucleata</taxon>
        <taxon>Oligohymenophorea</taxon>
        <taxon>Peniculida</taxon>
        <taxon>Parameciidae</taxon>
        <taxon>Paramecium</taxon>
    </lineage>
</organism>
<accession>A0A8S1N4W0</accession>
<dbReference type="Proteomes" id="UP000692954">
    <property type="component" value="Unassembled WGS sequence"/>
</dbReference>
<proteinExistence type="predicted"/>
<sequence length="122" mass="13599">MNNCNQKSQFKIMNRKITLLILLACVVCVATFMFSFAPSDAELKLKKSHSFSASKNHEWGFDGYTSYDKECQQKCTAAKGMSCGKAQQNCCKASECKEESNWYGTSLVCNARIPVEGCTKPK</sequence>